<dbReference type="Proteomes" id="UP001379533">
    <property type="component" value="Chromosome"/>
</dbReference>
<dbReference type="InterPro" id="IPR012334">
    <property type="entry name" value="Pectin_lyas_fold"/>
</dbReference>
<feature type="signal peptide" evidence="1">
    <location>
        <begin position="1"/>
        <end position="22"/>
    </location>
</feature>
<dbReference type="RefSeq" id="WP_394841949.1">
    <property type="nucleotide sequence ID" value="NZ_CP089982.1"/>
</dbReference>
<dbReference type="EMBL" id="CP089982">
    <property type="protein sequence ID" value="WXA91329.1"/>
    <property type="molecule type" value="Genomic_DNA"/>
</dbReference>
<gene>
    <name evidence="2" type="ORF">LZC95_33345</name>
</gene>
<name>A0ABZ2K3G0_9BACT</name>
<evidence type="ECO:0000313" key="3">
    <source>
        <dbReference type="Proteomes" id="UP001379533"/>
    </source>
</evidence>
<sequence length="598" mass="62888">MNTAYSLFASTLVVASLPLACADSANSNDYRSDLNNIVIADPADCLDPRDHGAILNDGLDDRAALQATIDAAKSSGKPVCLAPGRFDIEINPKKAGERTTEESLRIWNTDGFTMVGAGARSVLAFKGKGIRPDPSTPSSLIPSAWWLLGVRGTRNTYLGHFKIDGASRSETHEQTHSIQIADLPAGFDGNTKRIAISGTKIDHVDFFDPHLVRPANFLDCSLKAPEGQMCQLPNHGGTSMLCKALPRYAHCTVQSDPAGGQIWTVVGFFGGGDCVKIFAEESEGMLASDTTVEGSHAVCDRSFVALQRGVDGYRVVNNTVDLVDDTAVDQEPSGEGTVRGAYIAGNTFRRGGRKVGFMIAMVGGPSDSTNNVITGNILDGAIVVNNASNTVISSNTIEVAEGNAPNISLIRFGSGTRIVGNTLLRAAAADAASAILARIHNDGFPSDAIITENVIRMRSAGHAIEALPGVGMVIDNNIVEGFAPMPNDFSALATRGNKTDLAGTGSERITFTGNQVRGNFRWMVIEDQQAALVNHSTVIQGNIFEPSTTASPTAGVLFKTACPTPPPVVDGNVFRGLPAARHVDGACGTGWIGQNSGP</sequence>
<keyword evidence="3" id="KW-1185">Reference proteome</keyword>
<accession>A0ABZ2K3G0</accession>
<evidence type="ECO:0000256" key="1">
    <source>
        <dbReference type="SAM" id="SignalP"/>
    </source>
</evidence>
<reference evidence="2 3" key="1">
    <citation type="submission" date="2021-12" db="EMBL/GenBank/DDBJ databases">
        <title>Discovery of the Pendulisporaceae a myxobacterial family with distinct sporulation behavior and unique specialized metabolism.</title>
        <authorList>
            <person name="Garcia R."/>
            <person name="Popoff A."/>
            <person name="Bader C.D."/>
            <person name="Loehr J."/>
            <person name="Walesch S."/>
            <person name="Walt C."/>
            <person name="Boldt J."/>
            <person name="Bunk B."/>
            <person name="Haeckl F.J.F.P.J."/>
            <person name="Gunesch A.P."/>
            <person name="Birkelbach J."/>
            <person name="Nuebel U."/>
            <person name="Pietschmann T."/>
            <person name="Bach T."/>
            <person name="Mueller R."/>
        </authorList>
    </citation>
    <scope>NUCLEOTIDE SEQUENCE [LARGE SCALE GENOMIC DNA]</scope>
    <source>
        <strain evidence="2 3">MSr12523</strain>
    </source>
</reference>
<evidence type="ECO:0008006" key="4">
    <source>
        <dbReference type="Google" id="ProtNLM"/>
    </source>
</evidence>
<organism evidence="2 3">
    <name type="scientific">Pendulispora brunnea</name>
    <dbReference type="NCBI Taxonomy" id="2905690"/>
    <lineage>
        <taxon>Bacteria</taxon>
        <taxon>Pseudomonadati</taxon>
        <taxon>Myxococcota</taxon>
        <taxon>Myxococcia</taxon>
        <taxon>Myxococcales</taxon>
        <taxon>Sorangiineae</taxon>
        <taxon>Pendulisporaceae</taxon>
        <taxon>Pendulispora</taxon>
    </lineage>
</organism>
<protein>
    <recommendedName>
        <fullName evidence="4">Right handed beta helix domain-containing protein</fullName>
    </recommendedName>
</protein>
<proteinExistence type="predicted"/>
<keyword evidence="1" id="KW-0732">Signal</keyword>
<dbReference type="Gene3D" id="2.160.20.10">
    <property type="entry name" value="Single-stranded right-handed beta-helix, Pectin lyase-like"/>
    <property type="match status" value="1"/>
</dbReference>
<dbReference type="InterPro" id="IPR011050">
    <property type="entry name" value="Pectin_lyase_fold/virulence"/>
</dbReference>
<feature type="chain" id="PRO_5045663768" description="Right handed beta helix domain-containing protein" evidence="1">
    <location>
        <begin position="23"/>
        <end position="598"/>
    </location>
</feature>
<dbReference type="SUPFAM" id="SSF51126">
    <property type="entry name" value="Pectin lyase-like"/>
    <property type="match status" value="1"/>
</dbReference>
<evidence type="ECO:0000313" key="2">
    <source>
        <dbReference type="EMBL" id="WXA91329.1"/>
    </source>
</evidence>